<dbReference type="Proteomes" id="UP000502196">
    <property type="component" value="Chromosome"/>
</dbReference>
<feature type="compositionally biased region" description="Basic and acidic residues" evidence="1">
    <location>
        <begin position="198"/>
        <end position="213"/>
    </location>
</feature>
<protein>
    <submittedName>
        <fullName evidence="3">Involved in spore cortex synthesis (stage V sporulation, conserved in non sporulating bacteria)</fullName>
    </submittedName>
</protein>
<dbReference type="EMBL" id="LR792683">
    <property type="protein sequence ID" value="CAB3391357.1"/>
    <property type="molecule type" value="Genomic_DNA"/>
</dbReference>
<feature type="region of interest" description="Disordered" evidence="1">
    <location>
        <begin position="187"/>
        <end position="213"/>
    </location>
</feature>
<dbReference type="InterPro" id="IPR056174">
    <property type="entry name" value="SpoVR_N"/>
</dbReference>
<feature type="compositionally biased region" description="Pro residues" evidence="1">
    <location>
        <begin position="187"/>
        <end position="197"/>
    </location>
</feature>
<organism evidence="3 4">
    <name type="scientific">Kyrpidia spormannii</name>
    <dbReference type="NCBI Taxonomy" id="2055160"/>
    <lineage>
        <taxon>Bacteria</taxon>
        <taxon>Bacillati</taxon>
        <taxon>Bacillota</taxon>
        <taxon>Bacilli</taxon>
        <taxon>Bacillales</taxon>
        <taxon>Alicyclobacillaceae</taxon>
        <taxon>Kyrpidia</taxon>
    </lineage>
</organism>
<dbReference type="InterPro" id="IPR007390">
    <property type="entry name" value="Spore_V_R"/>
</dbReference>
<evidence type="ECO:0000259" key="2">
    <source>
        <dbReference type="Pfam" id="PF04293"/>
    </source>
</evidence>
<feature type="region of interest" description="Disordered" evidence="1">
    <location>
        <begin position="1"/>
        <end position="28"/>
    </location>
</feature>
<gene>
    <name evidence="3" type="primary">spoVR</name>
    <name evidence="3" type="ORF">COOX1_0871</name>
</gene>
<accession>A0A6F9E4L5</accession>
<dbReference type="Pfam" id="PF04293">
    <property type="entry name" value="SpoVR"/>
    <property type="match status" value="2"/>
</dbReference>
<proteinExistence type="predicted"/>
<feature type="domain" description="SpoVR protein-like N-terminal" evidence="2">
    <location>
        <begin position="209"/>
        <end position="374"/>
    </location>
</feature>
<dbReference type="PANTHER" id="PTHR30029">
    <property type="entry name" value="STAGE V SPORULATION PROTEIN R"/>
    <property type="match status" value="1"/>
</dbReference>
<dbReference type="AlphaFoldDB" id="A0A6F9E4L5"/>
<evidence type="ECO:0000313" key="4">
    <source>
        <dbReference type="Proteomes" id="UP000502196"/>
    </source>
</evidence>
<evidence type="ECO:0000256" key="1">
    <source>
        <dbReference type="SAM" id="MobiDB-lite"/>
    </source>
</evidence>
<reference evidence="3 4" key="1">
    <citation type="submission" date="2020-04" db="EMBL/GenBank/DDBJ databases">
        <authorList>
            <person name="Hogendoorn C."/>
        </authorList>
    </citation>
    <scope>NUCLEOTIDE SEQUENCE [LARGE SCALE GENOMIC DNA]</scope>
    <source>
        <strain evidence="3">COOX1</strain>
    </source>
</reference>
<evidence type="ECO:0000313" key="3">
    <source>
        <dbReference type="EMBL" id="CAB3391357.1"/>
    </source>
</evidence>
<dbReference type="PANTHER" id="PTHR30029:SF2">
    <property type="entry name" value="STAGE V SPORULATION PROTEIN R"/>
    <property type="match status" value="1"/>
</dbReference>
<feature type="compositionally biased region" description="Basic and acidic residues" evidence="1">
    <location>
        <begin position="1"/>
        <end position="11"/>
    </location>
</feature>
<sequence length="459" mass="52826">MNIDRVEDRGYHQGRMNPPETGGVNVPRGDLDRLEEVIERMTDIAESFGLRPFPMRYEICPADVVYAVGAYGMPTRFAHWSFGKAFERMKLQYDTGLSKIYELVINGDPCYAFLLDTNTLLQNKLIVAHVLAHSDFFRNNVHFSTTPRDMVERMSVYAERIRRYEMVHGEDTVEAFLDDALVVAEHTPPPSPVGPGRPPREAEEGREGERAKRDRLREDIPAYLIEYSPELEDWHRDILAALREEMRYFWPQLETKIMNEGWATYWHLRIMREMDLPPDEAVEFARMHSQVTQPGGYSINPYRLGLAIYEAQGEDLERLFEIREGETDVSFLRNYLTESLVEEQDLYLWEAARGELRVTEKDWRRVRDALVAERVHGGLPTLEVAGESPRGELVLHHRYEGVPLDLKHLKKALMAVRRLWGTTVHLDTVVDERPVRFTAAVDGVRSEPIYAGGVGPSGS</sequence>
<feature type="domain" description="SpoVR protein-like N-terminal" evidence="2">
    <location>
        <begin position="31"/>
        <end position="193"/>
    </location>
</feature>
<name>A0A6F9E4L5_9BACL</name>